<protein>
    <submittedName>
        <fullName evidence="3">SAM-dependent methyltransferase, MidA family</fullName>
    </submittedName>
</protein>
<dbReference type="Proteomes" id="UP000198755">
    <property type="component" value="Unassembled WGS sequence"/>
</dbReference>
<dbReference type="STRING" id="1612308.SAMN05444581_10723"/>
<evidence type="ECO:0000313" key="3">
    <source>
        <dbReference type="EMBL" id="SFK38207.1"/>
    </source>
</evidence>
<dbReference type="InterPro" id="IPR029063">
    <property type="entry name" value="SAM-dependent_MTases_sf"/>
</dbReference>
<dbReference type="GO" id="GO:0035243">
    <property type="term" value="F:protein-arginine omega-N symmetric methyltransferase activity"/>
    <property type="evidence" value="ECO:0007669"/>
    <property type="project" value="TreeGrafter"/>
</dbReference>
<accession>A0A1I3Z2I5</accession>
<dbReference type="AlphaFoldDB" id="A0A1I3Z2I5"/>
<dbReference type="Gene3D" id="3.40.50.12710">
    <property type="match status" value="1"/>
</dbReference>
<keyword evidence="1 3" id="KW-0489">Methyltransferase</keyword>
<keyword evidence="4" id="KW-1185">Reference proteome</keyword>
<gene>
    <name evidence="3" type="ORF">SAMN05444581_10723</name>
</gene>
<dbReference type="InterPro" id="IPR038375">
    <property type="entry name" value="NDUFAF7_sf"/>
</dbReference>
<dbReference type="Pfam" id="PF02636">
    <property type="entry name" value="Methyltransf_28"/>
    <property type="match status" value="1"/>
</dbReference>
<dbReference type="PANTHER" id="PTHR12049">
    <property type="entry name" value="PROTEIN ARGININE METHYLTRANSFERASE NDUFAF7, MITOCHONDRIAL"/>
    <property type="match status" value="1"/>
</dbReference>
<dbReference type="RefSeq" id="WP_244532234.1">
    <property type="nucleotide sequence ID" value="NZ_FOSN01000007.1"/>
</dbReference>
<evidence type="ECO:0000256" key="1">
    <source>
        <dbReference type="ARBA" id="ARBA00022603"/>
    </source>
</evidence>
<dbReference type="PANTHER" id="PTHR12049:SF7">
    <property type="entry name" value="PROTEIN ARGININE METHYLTRANSFERASE NDUFAF7, MITOCHONDRIAL"/>
    <property type="match status" value="1"/>
</dbReference>
<dbReference type="SUPFAM" id="SSF53335">
    <property type="entry name" value="S-adenosyl-L-methionine-dependent methyltransferases"/>
    <property type="match status" value="1"/>
</dbReference>
<sequence>MNGQTLMTGESPANPLESLICEIIAENGPISLERYMTLALAHPAHGYYRSQAPFGAAGDFITAPEISQMFGELIGVWCVEVWRAMGAPVPFRLVELGPGRGVLMADLLRAAKVSSAFRAALDRDLIEVDLVETSEILRETQRRTLQGCGAPLAWRARADDVPEGAAIFIANEFFDCLPVRHFVRGADGWRERLVGLDHGGKLCFGLAPEPEQGFDPAGETGDVIEICSPAVRLMESLAARISGRGGALLAFDYGYDYGDARRGETLQALRRHNFADPLRDPGKSDLTAHVDFGGLARAARESGAFAFGPLAQGEWLMRMGIAERAGALRSRAKPEQAASIDSALERLTGAGLRSVGETHMAKLFKVLAVTPAGFAPPPGFEGLRQGMKNEDEALI</sequence>
<dbReference type="GO" id="GO:0032259">
    <property type="term" value="P:methylation"/>
    <property type="evidence" value="ECO:0007669"/>
    <property type="project" value="UniProtKB-KW"/>
</dbReference>
<dbReference type="InterPro" id="IPR003788">
    <property type="entry name" value="NDUFAF7"/>
</dbReference>
<evidence type="ECO:0000256" key="2">
    <source>
        <dbReference type="ARBA" id="ARBA00022679"/>
    </source>
</evidence>
<name>A0A1I3Z2I5_9HYPH</name>
<organism evidence="3 4">
    <name type="scientific">Methylocapsa palsarum</name>
    <dbReference type="NCBI Taxonomy" id="1612308"/>
    <lineage>
        <taxon>Bacteria</taxon>
        <taxon>Pseudomonadati</taxon>
        <taxon>Pseudomonadota</taxon>
        <taxon>Alphaproteobacteria</taxon>
        <taxon>Hyphomicrobiales</taxon>
        <taxon>Beijerinckiaceae</taxon>
        <taxon>Methylocapsa</taxon>
    </lineage>
</organism>
<keyword evidence="2 3" id="KW-0808">Transferase</keyword>
<reference evidence="3 4" key="1">
    <citation type="submission" date="2016-10" db="EMBL/GenBank/DDBJ databases">
        <authorList>
            <person name="de Groot N.N."/>
        </authorList>
    </citation>
    <scope>NUCLEOTIDE SEQUENCE [LARGE SCALE GENOMIC DNA]</scope>
    <source>
        <strain evidence="3 4">NE2</strain>
    </source>
</reference>
<dbReference type="EMBL" id="FOSN01000007">
    <property type="protein sequence ID" value="SFK38207.1"/>
    <property type="molecule type" value="Genomic_DNA"/>
</dbReference>
<proteinExistence type="predicted"/>
<evidence type="ECO:0000313" key="4">
    <source>
        <dbReference type="Proteomes" id="UP000198755"/>
    </source>
</evidence>